<name>A0A810PXK7_9FIRM</name>
<dbReference type="GO" id="GO:0046655">
    <property type="term" value="P:folic acid metabolic process"/>
    <property type="evidence" value="ECO:0007669"/>
    <property type="project" value="TreeGrafter"/>
</dbReference>
<dbReference type="GO" id="GO:0006730">
    <property type="term" value="P:one-carbon metabolic process"/>
    <property type="evidence" value="ECO:0007669"/>
    <property type="project" value="UniProtKB-KW"/>
</dbReference>
<evidence type="ECO:0000256" key="6">
    <source>
        <dbReference type="ARBA" id="ARBA00023002"/>
    </source>
</evidence>
<dbReference type="PRINTS" id="PR00070">
    <property type="entry name" value="DHFR"/>
</dbReference>
<evidence type="ECO:0000256" key="2">
    <source>
        <dbReference type="ARBA" id="ARBA00009539"/>
    </source>
</evidence>
<accession>A0A810PXK7</accession>
<dbReference type="CDD" id="cd00209">
    <property type="entry name" value="DHFR"/>
    <property type="match status" value="1"/>
</dbReference>
<comment type="similarity">
    <text evidence="2 7">Belongs to the dihydrofolate reductase family.</text>
</comment>
<organism evidence="9 10">
    <name type="scientific">Vescimonas coprocola</name>
    <dbReference type="NCBI Taxonomy" id="2714355"/>
    <lineage>
        <taxon>Bacteria</taxon>
        <taxon>Bacillati</taxon>
        <taxon>Bacillota</taxon>
        <taxon>Clostridia</taxon>
        <taxon>Eubacteriales</taxon>
        <taxon>Oscillospiraceae</taxon>
        <taxon>Vescimonas</taxon>
    </lineage>
</organism>
<dbReference type="UniPathway" id="UPA00077">
    <property type="reaction ID" value="UER00158"/>
</dbReference>
<sequence>MDAIVAVDARWGIGRDGGLLFRISADLRRFKALTMGHTVVMGRRTLQSLPGGRGLPGRRNLVLSRQGDLIPKGAEVFHEVQPMLDAAGEDAFVIGGAQVYRLLLPACRRLYVTQIDADGGADVFFPEPAPELWRITEQSPWQEEQGLRYRYLTYERKDGMDGI</sequence>
<dbReference type="EMBL" id="AP023418">
    <property type="protein sequence ID" value="BCK80334.1"/>
    <property type="molecule type" value="Genomic_DNA"/>
</dbReference>
<feature type="domain" description="DHFR" evidence="8">
    <location>
        <begin position="1"/>
        <end position="156"/>
    </location>
</feature>
<dbReference type="GO" id="GO:0046654">
    <property type="term" value="P:tetrahydrofolate biosynthetic process"/>
    <property type="evidence" value="ECO:0007669"/>
    <property type="project" value="UniProtKB-UniPathway"/>
</dbReference>
<keyword evidence="6 7" id="KW-0560">Oxidoreductase</keyword>
<dbReference type="AlphaFoldDB" id="A0A810PXK7"/>
<dbReference type="SUPFAM" id="SSF53597">
    <property type="entry name" value="Dihydrofolate reductase-like"/>
    <property type="match status" value="1"/>
</dbReference>
<dbReference type="PIRSF" id="PIRSF000194">
    <property type="entry name" value="DHFR"/>
    <property type="match status" value="1"/>
</dbReference>
<evidence type="ECO:0000313" key="9">
    <source>
        <dbReference type="EMBL" id="BCK80334.1"/>
    </source>
</evidence>
<keyword evidence="10" id="KW-1185">Reference proteome</keyword>
<evidence type="ECO:0000256" key="3">
    <source>
        <dbReference type="ARBA" id="ARBA00012856"/>
    </source>
</evidence>
<dbReference type="Proteomes" id="UP000681035">
    <property type="component" value="Chromosome"/>
</dbReference>
<evidence type="ECO:0000256" key="4">
    <source>
        <dbReference type="ARBA" id="ARBA00022563"/>
    </source>
</evidence>
<dbReference type="InterPro" id="IPR001796">
    <property type="entry name" value="DHFR_dom"/>
</dbReference>
<evidence type="ECO:0000256" key="5">
    <source>
        <dbReference type="ARBA" id="ARBA00022857"/>
    </source>
</evidence>
<reference evidence="9" key="1">
    <citation type="submission" date="2020-09" db="EMBL/GenBank/DDBJ databases">
        <title>New species isolated from human feces.</title>
        <authorList>
            <person name="Kitahara M."/>
            <person name="Shigeno Y."/>
            <person name="Shime M."/>
            <person name="Matsumoto Y."/>
            <person name="Nakamura S."/>
            <person name="Motooka D."/>
            <person name="Fukuoka S."/>
            <person name="Nishikawa H."/>
            <person name="Benno Y."/>
        </authorList>
    </citation>
    <scope>NUCLEOTIDE SEQUENCE</scope>
    <source>
        <strain evidence="9">MM50</strain>
    </source>
</reference>
<evidence type="ECO:0000259" key="8">
    <source>
        <dbReference type="PROSITE" id="PS51330"/>
    </source>
</evidence>
<dbReference type="InterPro" id="IPR024072">
    <property type="entry name" value="DHFR-like_dom_sf"/>
</dbReference>
<dbReference type="RefSeq" id="WP_213541304.1">
    <property type="nucleotide sequence ID" value="NZ_AP023418.1"/>
</dbReference>
<keyword evidence="5 7" id="KW-0521">NADP</keyword>
<keyword evidence="4 7" id="KW-0554">One-carbon metabolism</keyword>
<dbReference type="Pfam" id="PF00186">
    <property type="entry name" value="DHFR_1"/>
    <property type="match status" value="1"/>
</dbReference>
<comment type="catalytic activity">
    <reaction evidence="7">
        <text>(6S)-5,6,7,8-tetrahydrofolate + NADP(+) = 7,8-dihydrofolate + NADPH + H(+)</text>
        <dbReference type="Rhea" id="RHEA:15009"/>
        <dbReference type="ChEBI" id="CHEBI:15378"/>
        <dbReference type="ChEBI" id="CHEBI:57451"/>
        <dbReference type="ChEBI" id="CHEBI:57453"/>
        <dbReference type="ChEBI" id="CHEBI:57783"/>
        <dbReference type="ChEBI" id="CHEBI:58349"/>
        <dbReference type="EC" id="1.5.1.3"/>
    </reaction>
</comment>
<dbReference type="Gene3D" id="3.40.430.10">
    <property type="entry name" value="Dihydrofolate Reductase, subunit A"/>
    <property type="match status" value="1"/>
</dbReference>
<dbReference type="GO" id="GO:0005829">
    <property type="term" value="C:cytosol"/>
    <property type="evidence" value="ECO:0007669"/>
    <property type="project" value="TreeGrafter"/>
</dbReference>
<dbReference type="PROSITE" id="PS51330">
    <property type="entry name" value="DHFR_2"/>
    <property type="match status" value="1"/>
</dbReference>
<dbReference type="GO" id="GO:0050661">
    <property type="term" value="F:NADP binding"/>
    <property type="evidence" value="ECO:0007669"/>
    <property type="project" value="InterPro"/>
</dbReference>
<dbReference type="GO" id="GO:0046452">
    <property type="term" value="P:dihydrofolate metabolic process"/>
    <property type="evidence" value="ECO:0007669"/>
    <property type="project" value="TreeGrafter"/>
</dbReference>
<dbReference type="PANTHER" id="PTHR48069">
    <property type="entry name" value="DIHYDROFOLATE REDUCTASE"/>
    <property type="match status" value="1"/>
</dbReference>
<dbReference type="KEGG" id="vcop:MM50RIKEN_00970"/>
<evidence type="ECO:0000313" key="10">
    <source>
        <dbReference type="Proteomes" id="UP000681035"/>
    </source>
</evidence>
<dbReference type="GO" id="GO:0004146">
    <property type="term" value="F:dihydrofolate reductase activity"/>
    <property type="evidence" value="ECO:0007669"/>
    <property type="project" value="UniProtKB-EC"/>
</dbReference>
<proteinExistence type="inferred from homology"/>
<dbReference type="InterPro" id="IPR012259">
    <property type="entry name" value="DHFR"/>
</dbReference>
<comment type="function">
    <text evidence="7">Key enzyme in folate metabolism. Catalyzes an essential reaction for de novo glycine and purine synthesis, and for DNA precursor synthesis.</text>
</comment>
<gene>
    <name evidence="9" type="ORF">MM50RIKEN_00970</name>
</gene>
<evidence type="ECO:0000256" key="1">
    <source>
        <dbReference type="ARBA" id="ARBA00004903"/>
    </source>
</evidence>
<protein>
    <recommendedName>
        <fullName evidence="3 7">Dihydrofolate reductase</fullName>
        <ecNumber evidence="3 7">1.5.1.3</ecNumber>
    </recommendedName>
</protein>
<comment type="pathway">
    <text evidence="1 7">Cofactor biosynthesis; tetrahydrofolate biosynthesis; 5,6,7,8-tetrahydrofolate from 7,8-dihydrofolate: step 1/1.</text>
</comment>
<evidence type="ECO:0000256" key="7">
    <source>
        <dbReference type="PIRNR" id="PIRNR000194"/>
    </source>
</evidence>
<dbReference type="PANTHER" id="PTHR48069:SF3">
    <property type="entry name" value="DIHYDROFOLATE REDUCTASE"/>
    <property type="match status" value="1"/>
</dbReference>
<dbReference type="EC" id="1.5.1.3" evidence="3 7"/>